<dbReference type="SUPFAM" id="SSF51735">
    <property type="entry name" value="NAD(P)-binding Rossmann-fold domains"/>
    <property type="match status" value="1"/>
</dbReference>
<comment type="similarity">
    <text evidence="1">Belongs to the NAD(P)-dependent epimerase/dehydratase family.</text>
</comment>
<dbReference type="Proteomes" id="UP000594688">
    <property type="component" value="Chromosome"/>
</dbReference>
<dbReference type="KEGG" id="nli:G3M70_13105"/>
<name>A0A7T0BXF3_9BACT</name>
<accession>A0A7T0BXF3</accession>
<dbReference type="PANTHER" id="PTHR43000">
    <property type="entry name" value="DTDP-D-GLUCOSE 4,6-DEHYDRATASE-RELATED"/>
    <property type="match status" value="1"/>
</dbReference>
<dbReference type="InterPro" id="IPR036291">
    <property type="entry name" value="NAD(P)-bd_dom_sf"/>
</dbReference>
<evidence type="ECO:0000313" key="3">
    <source>
        <dbReference type="EMBL" id="QPJ62762.1"/>
    </source>
</evidence>
<evidence type="ECO:0000313" key="4">
    <source>
        <dbReference type="Proteomes" id="UP000594688"/>
    </source>
</evidence>
<evidence type="ECO:0000256" key="1">
    <source>
        <dbReference type="ARBA" id="ARBA00007637"/>
    </source>
</evidence>
<dbReference type="Gene3D" id="3.90.25.10">
    <property type="entry name" value="UDP-galactose 4-epimerase, domain 1"/>
    <property type="match status" value="1"/>
</dbReference>
<feature type="domain" description="NAD-dependent epimerase/dehydratase" evidence="2">
    <location>
        <begin position="3"/>
        <end position="235"/>
    </location>
</feature>
<evidence type="ECO:0000259" key="2">
    <source>
        <dbReference type="Pfam" id="PF01370"/>
    </source>
</evidence>
<reference evidence="3 4" key="1">
    <citation type="submission" date="2020-02" db="EMBL/GenBank/DDBJ databases">
        <title>Genomic and physiological characterization of two novel Nitrospinaceae genera.</title>
        <authorList>
            <person name="Mueller A.J."/>
            <person name="Jung M.-Y."/>
            <person name="Strachan C.R."/>
            <person name="Herbold C.W."/>
            <person name="Kirkegaard R.H."/>
            <person name="Daims H."/>
        </authorList>
    </citation>
    <scope>NUCLEOTIDE SEQUENCE [LARGE SCALE GENOMIC DNA]</scope>
    <source>
        <strain evidence="3">EB</strain>
    </source>
</reference>
<dbReference type="EMBL" id="CP048685">
    <property type="protein sequence ID" value="QPJ62762.1"/>
    <property type="molecule type" value="Genomic_DNA"/>
</dbReference>
<gene>
    <name evidence="3" type="ORF">G3M70_13105</name>
</gene>
<organism evidence="3 4">
    <name type="scientific">Candidatus Nitronauta litoralis</name>
    <dbReference type="NCBI Taxonomy" id="2705533"/>
    <lineage>
        <taxon>Bacteria</taxon>
        <taxon>Pseudomonadati</taxon>
        <taxon>Nitrospinota/Tectimicrobiota group</taxon>
        <taxon>Nitrospinota</taxon>
        <taxon>Nitrospinia</taxon>
        <taxon>Nitrospinales</taxon>
        <taxon>Nitrospinaceae</taxon>
        <taxon>Candidatus Nitronauta</taxon>
    </lineage>
</organism>
<dbReference type="AlphaFoldDB" id="A0A7T0BXF3"/>
<dbReference type="Gene3D" id="3.40.50.720">
    <property type="entry name" value="NAD(P)-binding Rossmann-like Domain"/>
    <property type="match status" value="1"/>
</dbReference>
<sequence>MNILLTGGAGFIGSHVADAYLAEGHKVVVVDNLSTGNRELVPKGAIFYPVDITSSDIYQIMGDEKIEVINHHAAQISIQESVQNPDKDANSNIIGTLQLLQNAISFKVARVVFASTGGAIYGELNSVSADESTPPAPYSPYAISKLCAEHYLDFFKNVHGLDRVILRYSNVFGPRQNPQGEAGVVAIHCHRLARGDQPIIFGDGEQTRDFIFVQDVVSANIKALDENITGVFNVGTGRETSVNELTKTLIDISGKETEIDYQPAKAGDLIRSAINPKRFNNLGWSSEHSLKDGLLETYRYFENS</sequence>
<dbReference type="Pfam" id="PF01370">
    <property type="entry name" value="Epimerase"/>
    <property type="match status" value="1"/>
</dbReference>
<dbReference type="InterPro" id="IPR001509">
    <property type="entry name" value="Epimerase_deHydtase"/>
</dbReference>
<proteinExistence type="inferred from homology"/>
<protein>
    <submittedName>
        <fullName evidence="3">NAD-dependent epimerase/dehydratase family protein</fullName>
    </submittedName>
</protein>